<keyword evidence="2" id="KW-1133">Transmembrane helix</keyword>
<gene>
    <name evidence="3" type="ORF">A45J_1756</name>
</gene>
<evidence type="ECO:0000313" key="3">
    <source>
        <dbReference type="EMBL" id="GER93998.1"/>
    </source>
</evidence>
<accession>A0A5J4KWP9</accession>
<comment type="caution">
    <text evidence="3">The sequence shown here is derived from an EMBL/GenBank/DDBJ whole genome shotgun (WGS) entry which is preliminary data.</text>
</comment>
<feature type="compositionally biased region" description="Basic and acidic residues" evidence="1">
    <location>
        <begin position="72"/>
        <end position="81"/>
    </location>
</feature>
<evidence type="ECO:0000256" key="2">
    <source>
        <dbReference type="SAM" id="Phobius"/>
    </source>
</evidence>
<reference evidence="3" key="1">
    <citation type="submission" date="2019-10" db="EMBL/GenBank/DDBJ databases">
        <title>Metagenomic sequencing of thiosulfate-disproportionating enrichment culture.</title>
        <authorList>
            <person name="Umezawa K."/>
            <person name="Kojima H."/>
            <person name="Fukui M."/>
        </authorList>
    </citation>
    <scope>NUCLEOTIDE SEQUENCE</scope>
    <source>
        <strain evidence="3">45J</strain>
    </source>
</reference>
<proteinExistence type="predicted"/>
<protein>
    <submittedName>
        <fullName evidence="3">Uncharacterized protein</fullName>
    </submittedName>
</protein>
<dbReference type="AlphaFoldDB" id="A0A5J4KWP9"/>
<name>A0A5J4KWP9_9ZZZZ</name>
<feature type="transmembrane region" description="Helical" evidence="2">
    <location>
        <begin position="7"/>
        <end position="26"/>
    </location>
</feature>
<sequence>MCKIIRKILCIIIIALVLFIGITIWGKGGDKLRWIGEKTSEIIKKGADELGKKADNLKEKTETTKEKVKKWTGKEGDKEDR</sequence>
<dbReference type="EMBL" id="BLAB01000001">
    <property type="protein sequence ID" value="GER93998.1"/>
    <property type="molecule type" value="Genomic_DNA"/>
</dbReference>
<organism evidence="3">
    <name type="scientific">hot springs metagenome</name>
    <dbReference type="NCBI Taxonomy" id="433727"/>
    <lineage>
        <taxon>unclassified sequences</taxon>
        <taxon>metagenomes</taxon>
        <taxon>ecological metagenomes</taxon>
    </lineage>
</organism>
<evidence type="ECO:0000256" key="1">
    <source>
        <dbReference type="SAM" id="MobiDB-lite"/>
    </source>
</evidence>
<keyword evidence="2" id="KW-0472">Membrane</keyword>
<feature type="region of interest" description="Disordered" evidence="1">
    <location>
        <begin position="60"/>
        <end position="81"/>
    </location>
</feature>
<keyword evidence="2" id="KW-0812">Transmembrane</keyword>